<feature type="transmembrane region" description="Helical" evidence="9">
    <location>
        <begin position="61"/>
        <end position="85"/>
    </location>
</feature>
<dbReference type="GO" id="GO:0005886">
    <property type="term" value="C:plasma membrane"/>
    <property type="evidence" value="ECO:0007669"/>
    <property type="project" value="UniProtKB-SubCell"/>
</dbReference>
<dbReference type="InterPro" id="IPR022357">
    <property type="entry name" value="MIP_CS"/>
</dbReference>
<gene>
    <name evidence="10" type="primary">aqpZ</name>
    <name evidence="10" type="ORF">GCM10011410_05450</name>
</gene>
<keyword evidence="6 9" id="KW-1133">Transmembrane helix</keyword>
<dbReference type="Pfam" id="PF00230">
    <property type="entry name" value="MIP"/>
    <property type="match status" value="1"/>
</dbReference>
<evidence type="ECO:0000256" key="3">
    <source>
        <dbReference type="ARBA" id="ARBA00022448"/>
    </source>
</evidence>
<evidence type="ECO:0000256" key="4">
    <source>
        <dbReference type="ARBA" id="ARBA00022475"/>
    </source>
</evidence>
<evidence type="ECO:0000256" key="6">
    <source>
        <dbReference type="ARBA" id="ARBA00022989"/>
    </source>
</evidence>
<dbReference type="InterPro" id="IPR034294">
    <property type="entry name" value="Aquaporin_transptr"/>
</dbReference>
<dbReference type="GO" id="GO:0015250">
    <property type="term" value="F:water channel activity"/>
    <property type="evidence" value="ECO:0007669"/>
    <property type="project" value="TreeGrafter"/>
</dbReference>
<feature type="transmembrane region" description="Helical" evidence="9">
    <location>
        <begin position="97"/>
        <end position="121"/>
    </location>
</feature>
<evidence type="ECO:0000313" key="11">
    <source>
        <dbReference type="Proteomes" id="UP000641514"/>
    </source>
</evidence>
<sequence>MSGSIEVEETAAPAISDVSKFSAEAIGTFVLVFVAVGTAVFAGEYVGFLGIALAFGLTLVALAYAIGPISGAHVNPAVTLAFLILKRLTPVQAAGYVIAQVVGGLIAGVALLAVASGLPTYDRAVDGLGANGFGEFSPAGYGLGSAIIVEIVLTALLVFVVLASTDRLGNAALAGIPIGFTLAVIHLVSIPVDGTSVNPARSLAVAPFQDGALGQIWAFIVFPLIGGAVGVGVYRLLFPRS</sequence>
<evidence type="ECO:0000256" key="8">
    <source>
        <dbReference type="RuleBase" id="RU000477"/>
    </source>
</evidence>
<evidence type="ECO:0000256" key="9">
    <source>
        <dbReference type="SAM" id="Phobius"/>
    </source>
</evidence>
<dbReference type="SUPFAM" id="SSF81338">
    <property type="entry name" value="Aquaporin-like"/>
    <property type="match status" value="1"/>
</dbReference>
<dbReference type="PRINTS" id="PR00783">
    <property type="entry name" value="MINTRINSICP"/>
</dbReference>
<dbReference type="InterPro" id="IPR023271">
    <property type="entry name" value="Aquaporin-like"/>
</dbReference>
<evidence type="ECO:0000256" key="2">
    <source>
        <dbReference type="ARBA" id="ARBA00006175"/>
    </source>
</evidence>
<comment type="caution">
    <text evidence="10">The sequence shown here is derived from an EMBL/GenBank/DDBJ whole genome shotgun (WGS) entry which is preliminary data.</text>
</comment>
<organism evidence="10 11">
    <name type="scientific">Hoyosella rhizosphaerae</name>
    <dbReference type="NCBI Taxonomy" id="1755582"/>
    <lineage>
        <taxon>Bacteria</taxon>
        <taxon>Bacillati</taxon>
        <taxon>Actinomycetota</taxon>
        <taxon>Actinomycetes</taxon>
        <taxon>Mycobacteriales</taxon>
        <taxon>Hoyosellaceae</taxon>
        <taxon>Hoyosella</taxon>
    </lineage>
</organism>
<dbReference type="EMBL" id="BMJH01000001">
    <property type="protein sequence ID" value="GGC55956.1"/>
    <property type="molecule type" value="Genomic_DNA"/>
</dbReference>
<comment type="similarity">
    <text evidence="2 8">Belongs to the MIP/aquaporin (TC 1.A.8) family.</text>
</comment>
<keyword evidence="4" id="KW-1003">Cell membrane</keyword>
<feature type="transmembrane region" description="Helical" evidence="9">
    <location>
        <begin position="141"/>
        <end position="164"/>
    </location>
</feature>
<evidence type="ECO:0000256" key="5">
    <source>
        <dbReference type="ARBA" id="ARBA00022692"/>
    </source>
</evidence>
<dbReference type="PANTHER" id="PTHR19139:SF199">
    <property type="entry name" value="MIP17260P"/>
    <property type="match status" value="1"/>
</dbReference>
<evidence type="ECO:0000256" key="1">
    <source>
        <dbReference type="ARBA" id="ARBA00004651"/>
    </source>
</evidence>
<dbReference type="RefSeq" id="WP_188670413.1">
    <property type="nucleotide sequence ID" value="NZ_BMJH01000001.1"/>
</dbReference>
<comment type="subcellular location">
    <subcellularLocation>
        <location evidence="1">Cell membrane</location>
        <topology evidence="1">Multi-pass membrane protein</topology>
    </subcellularLocation>
</comment>
<keyword evidence="3 8" id="KW-0813">Transport</keyword>
<feature type="transmembrane region" description="Helical" evidence="9">
    <location>
        <begin position="171"/>
        <end position="192"/>
    </location>
</feature>
<reference evidence="10" key="2">
    <citation type="submission" date="2020-09" db="EMBL/GenBank/DDBJ databases">
        <authorList>
            <person name="Sun Q."/>
            <person name="Zhou Y."/>
        </authorList>
    </citation>
    <scope>NUCLEOTIDE SEQUENCE</scope>
    <source>
        <strain evidence="10">CGMCC 1.15478</strain>
    </source>
</reference>
<evidence type="ECO:0000256" key="7">
    <source>
        <dbReference type="ARBA" id="ARBA00023136"/>
    </source>
</evidence>
<dbReference type="Gene3D" id="1.20.1080.10">
    <property type="entry name" value="Glycerol uptake facilitator protein"/>
    <property type="match status" value="1"/>
</dbReference>
<feature type="transmembrane region" description="Helical" evidence="9">
    <location>
        <begin position="29"/>
        <end position="55"/>
    </location>
</feature>
<evidence type="ECO:0000313" key="10">
    <source>
        <dbReference type="EMBL" id="GGC55956.1"/>
    </source>
</evidence>
<protein>
    <submittedName>
        <fullName evidence="10">Aquaporin Z</fullName>
    </submittedName>
</protein>
<name>A0A916X909_9ACTN</name>
<dbReference type="Proteomes" id="UP000641514">
    <property type="component" value="Unassembled WGS sequence"/>
</dbReference>
<reference evidence="10" key="1">
    <citation type="journal article" date="2014" name="Int. J. Syst. Evol. Microbiol.">
        <title>Complete genome sequence of Corynebacterium casei LMG S-19264T (=DSM 44701T), isolated from a smear-ripened cheese.</title>
        <authorList>
            <consortium name="US DOE Joint Genome Institute (JGI-PGF)"/>
            <person name="Walter F."/>
            <person name="Albersmeier A."/>
            <person name="Kalinowski J."/>
            <person name="Ruckert C."/>
        </authorList>
    </citation>
    <scope>NUCLEOTIDE SEQUENCE</scope>
    <source>
        <strain evidence="10">CGMCC 1.15478</strain>
    </source>
</reference>
<dbReference type="InterPro" id="IPR000425">
    <property type="entry name" value="MIP"/>
</dbReference>
<proteinExistence type="inferred from homology"/>
<dbReference type="PANTHER" id="PTHR19139">
    <property type="entry name" value="AQUAPORIN TRANSPORTER"/>
    <property type="match status" value="1"/>
</dbReference>
<keyword evidence="7 9" id="KW-0472">Membrane</keyword>
<accession>A0A916X909</accession>
<dbReference type="PROSITE" id="PS00221">
    <property type="entry name" value="MIP"/>
    <property type="match status" value="1"/>
</dbReference>
<keyword evidence="5 8" id="KW-0812">Transmembrane</keyword>
<dbReference type="AlphaFoldDB" id="A0A916X909"/>
<keyword evidence="11" id="KW-1185">Reference proteome</keyword>
<feature type="transmembrane region" description="Helical" evidence="9">
    <location>
        <begin position="212"/>
        <end position="237"/>
    </location>
</feature>